<reference evidence="2" key="1">
    <citation type="submission" date="2023-03" db="EMBL/GenBank/DDBJ databases">
        <authorList>
            <person name="Steffen K."/>
            <person name="Cardenas P."/>
        </authorList>
    </citation>
    <scope>NUCLEOTIDE SEQUENCE</scope>
</reference>
<protein>
    <recommendedName>
        <fullName evidence="1">LolA-like domain-containing protein</fullName>
    </recommendedName>
</protein>
<comment type="caution">
    <text evidence="2">The sequence shown here is derived from an EMBL/GenBank/DDBJ whole genome shotgun (WGS) entry which is preliminary data.</text>
</comment>
<sequence length="407" mass="45676">MHIERVVDANTVTTEREFYDTQLFRVDFLYESTPYSVIHDFELGLQYFINRRLSNCSVDSIANLNFSSYDIAGGPDGAKRMRTPTEFFRVGAGYNFSYEGVTKIRGIEAEAWISVRDSFPLNLGSKVVNGTVELFYSRPGSTISSLLSNETAPVPLAINLTGTLCYDGDDCGKSTSLSSFSTFYDFSTTEPDFDVFDTSFCAQPGQYRIISMKIPGHEFGADIGQLRRSIRLGLTEYANISLLQVASIEVVGEDDKYIYVTLQILPVPSAADYPDPQSPDDVLQDLRSFTTSDDCFPFTIQLPSSGEKVRPCWVRVDPVCPTTSGEFLHILYSNTVNKATPWVQKRLQQLRSVLIRWAPLPEIDGFSFSGNLLPGPTTPILWKLLQLLLKQQSCRVYGLLYNRKVFD</sequence>
<evidence type="ECO:0000259" key="1">
    <source>
        <dbReference type="Pfam" id="PF25898"/>
    </source>
</evidence>
<dbReference type="Proteomes" id="UP001174909">
    <property type="component" value="Unassembled WGS sequence"/>
</dbReference>
<evidence type="ECO:0000313" key="2">
    <source>
        <dbReference type="EMBL" id="CAI8013475.1"/>
    </source>
</evidence>
<feature type="domain" description="LolA-like" evidence="1">
    <location>
        <begin position="7"/>
        <end position="201"/>
    </location>
</feature>
<evidence type="ECO:0000313" key="3">
    <source>
        <dbReference type="Proteomes" id="UP001174909"/>
    </source>
</evidence>
<keyword evidence="3" id="KW-1185">Reference proteome</keyword>
<dbReference type="Pfam" id="PF25898">
    <property type="entry name" value="LolA_2nd_metazoa"/>
    <property type="match status" value="1"/>
</dbReference>
<accession>A0AA35RKZ4</accession>
<dbReference type="PANTHER" id="PTHR36902">
    <property type="entry name" value="ENRICHED IN SURFACE-LABELED PROTEOME PROTEIN 9"/>
    <property type="match status" value="1"/>
</dbReference>
<name>A0AA35RKZ4_GEOBA</name>
<dbReference type="PANTHER" id="PTHR36902:SF1">
    <property type="entry name" value="ENRICHED IN SURFACE-LABELED PROTEOME PROTEIN 9"/>
    <property type="match status" value="1"/>
</dbReference>
<dbReference type="AlphaFoldDB" id="A0AA35RKZ4"/>
<feature type="non-terminal residue" evidence="2">
    <location>
        <position position="1"/>
    </location>
</feature>
<proteinExistence type="predicted"/>
<dbReference type="InterPro" id="IPR058831">
    <property type="entry name" value="LolA-like_dom_2nd"/>
</dbReference>
<dbReference type="EMBL" id="CASHTH010001265">
    <property type="protein sequence ID" value="CAI8013475.1"/>
    <property type="molecule type" value="Genomic_DNA"/>
</dbReference>
<gene>
    <name evidence="2" type="ORF">GBAR_LOCUS8540</name>
</gene>
<organism evidence="2 3">
    <name type="scientific">Geodia barretti</name>
    <name type="common">Barrett's horny sponge</name>
    <dbReference type="NCBI Taxonomy" id="519541"/>
    <lineage>
        <taxon>Eukaryota</taxon>
        <taxon>Metazoa</taxon>
        <taxon>Porifera</taxon>
        <taxon>Demospongiae</taxon>
        <taxon>Heteroscleromorpha</taxon>
        <taxon>Tetractinellida</taxon>
        <taxon>Astrophorina</taxon>
        <taxon>Geodiidae</taxon>
        <taxon>Geodia</taxon>
    </lineage>
</organism>